<evidence type="ECO:0000313" key="1">
    <source>
        <dbReference type="EMBL" id="ECT8499656.1"/>
    </source>
</evidence>
<reference evidence="1" key="1">
    <citation type="submission" date="2018-07" db="EMBL/GenBank/DDBJ databases">
        <authorList>
            <consortium name="PulseNet: The National Subtyping Network for Foodborne Disease Surveillance"/>
            <person name="Tarr C.L."/>
            <person name="Trees E."/>
            <person name="Katz L.S."/>
            <person name="Carleton-Romer H.A."/>
            <person name="Stroika S."/>
            <person name="Kucerova Z."/>
            <person name="Roache K.F."/>
            <person name="Sabol A.L."/>
            <person name="Besser J."/>
            <person name="Gerner-Smidt P."/>
        </authorList>
    </citation>
    <scope>NUCLEOTIDE SEQUENCE [LARGE SCALE GENOMIC DNA]</scope>
    <source>
        <strain evidence="1">PNUSAS006183</strain>
    </source>
</reference>
<comment type="caution">
    <text evidence="1">The sequence shown here is derived from an EMBL/GenBank/DDBJ whole genome shotgun (WGS) entry which is preliminary data.</text>
</comment>
<dbReference type="Proteomes" id="UP000839894">
    <property type="component" value="Unassembled WGS sequence"/>
</dbReference>
<organism evidence="1">
    <name type="scientific">Salmonella enterica subsp. enterica serovar Pensacola</name>
    <dbReference type="NCBI Taxonomy" id="34042"/>
    <lineage>
        <taxon>Bacteria</taxon>
        <taxon>Pseudomonadati</taxon>
        <taxon>Pseudomonadota</taxon>
        <taxon>Gammaproteobacteria</taxon>
        <taxon>Enterobacterales</taxon>
        <taxon>Enterobacteriaceae</taxon>
        <taxon>Salmonella</taxon>
    </lineage>
</organism>
<gene>
    <name evidence="1" type="ORF">BWQ27_26925</name>
</gene>
<dbReference type="AlphaFoldDB" id="A0A602ZDT3"/>
<protein>
    <submittedName>
        <fullName evidence="1">Type I toxin-antitoxin system SymE family toxin</fullName>
    </submittedName>
</protein>
<sequence length="67" mass="7554">MAERNSCTQQHATTTAVFEPQVHYYRIGYRPSQGQSTLLPQFTLKGLWMKALTFYTGLTVVVTAEKG</sequence>
<accession>A0A602ZDT3</accession>
<dbReference type="EMBL" id="AAKOBS010000070">
    <property type="protein sequence ID" value="ECT8499656.1"/>
    <property type="molecule type" value="Genomic_DNA"/>
</dbReference>
<proteinExistence type="predicted"/>
<name>A0A602ZDT3_SALET</name>